<dbReference type="Proteomes" id="UP000299102">
    <property type="component" value="Unassembled WGS sequence"/>
</dbReference>
<dbReference type="AlphaFoldDB" id="A0A4C1W1B6"/>
<gene>
    <name evidence="1" type="ORF">EVAR_27245_1</name>
</gene>
<name>A0A4C1W1B6_EUMVA</name>
<dbReference type="EMBL" id="BGZK01000450">
    <property type="protein sequence ID" value="GBP44289.1"/>
    <property type="molecule type" value="Genomic_DNA"/>
</dbReference>
<evidence type="ECO:0000313" key="1">
    <source>
        <dbReference type="EMBL" id="GBP44289.1"/>
    </source>
</evidence>
<comment type="caution">
    <text evidence="1">The sequence shown here is derived from an EMBL/GenBank/DDBJ whole genome shotgun (WGS) entry which is preliminary data.</text>
</comment>
<accession>A0A4C1W1B6</accession>
<proteinExistence type="predicted"/>
<sequence length="146" mass="16778">METRFREHSLILHFHAVRSTNVKRIHQLFAKLAWPLACIHGGHRCATQSRHYMTRTVRHSATDFDMILVLCSRTQLMSNGPVVRKLLSHRRPHALVHLADVAESASALRGRRSAGAVTANRRPSRRRLIKSLTRLERFQYSRAKAP</sequence>
<reference evidence="1 2" key="1">
    <citation type="journal article" date="2019" name="Commun. Biol.">
        <title>The bagworm genome reveals a unique fibroin gene that provides high tensile strength.</title>
        <authorList>
            <person name="Kono N."/>
            <person name="Nakamura H."/>
            <person name="Ohtoshi R."/>
            <person name="Tomita M."/>
            <person name="Numata K."/>
            <person name="Arakawa K."/>
        </authorList>
    </citation>
    <scope>NUCLEOTIDE SEQUENCE [LARGE SCALE GENOMIC DNA]</scope>
</reference>
<organism evidence="1 2">
    <name type="scientific">Eumeta variegata</name>
    <name type="common">Bagworm moth</name>
    <name type="synonym">Eumeta japonica</name>
    <dbReference type="NCBI Taxonomy" id="151549"/>
    <lineage>
        <taxon>Eukaryota</taxon>
        <taxon>Metazoa</taxon>
        <taxon>Ecdysozoa</taxon>
        <taxon>Arthropoda</taxon>
        <taxon>Hexapoda</taxon>
        <taxon>Insecta</taxon>
        <taxon>Pterygota</taxon>
        <taxon>Neoptera</taxon>
        <taxon>Endopterygota</taxon>
        <taxon>Lepidoptera</taxon>
        <taxon>Glossata</taxon>
        <taxon>Ditrysia</taxon>
        <taxon>Tineoidea</taxon>
        <taxon>Psychidae</taxon>
        <taxon>Oiketicinae</taxon>
        <taxon>Eumeta</taxon>
    </lineage>
</organism>
<evidence type="ECO:0000313" key="2">
    <source>
        <dbReference type="Proteomes" id="UP000299102"/>
    </source>
</evidence>
<protein>
    <submittedName>
        <fullName evidence="1">Uncharacterized protein</fullName>
    </submittedName>
</protein>
<keyword evidence="2" id="KW-1185">Reference proteome</keyword>